<name>A0A7J7F0F3_DICBM</name>
<dbReference type="Gene3D" id="2.30.30.30">
    <property type="match status" value="1"/>
</dbReference>
<dbReference type="AlphaFoldDB" id="A0A7J7F0F3"/>
<dbReference type="GO" id="GO:0003735">
    <property type="term" value="F:structural constituent of ribosome"/>
    <property type="evidence" value="ECO:0007669"/>
    <property type="project" value="InterPro"/>
</dbReference>
<gene>
    <name evidence="2" type="ORF">HPG69_018664</name>
</gene>
<accession>A0A7J7F0F3</accession>
<dbReference type="GO" id="GO:0006412">
    <property type="term" value="P:translation"/>
    <property type="evidence" value="ECO:0007669"/>
    <property type="project" value="InterPro"/>
</dbReference>
<dbReference type="InterPro" id="IPR032277">
    <property type="entry name" value="Ribosomal_eS4_C"/>
</dbReference>
<organism evidence="2 3">
    <name type="scientific">Diceros bicornis minor</name>
    <name type="common">South-central black rhinoceros</name>
    <dbReference type="NCBI Taxonomy" id="77932"/>
    <lineage>
        <taxon>Eukaryota</taxon>
        <taxon>Metazoa</taxon>
        <taxon>Chordata</taxon>
        <taxon>Craniata</taxon>
        <taxon>Vertebrata</taxon>
        <taxon>Euteleostomi</taxon>
        <taxon>Mammalia</taxon>
        <taxon>Eutheria</taxon>
        <taxon>Laurasiatheria</taxon>
        <taxon>Perissodactyla</taxon>
        <taxon>Rhinocerotidae</taxon>
        <taxon>Diceros</taxon>
    </lineage>
</organism>
<evidence type="ECO:0000313" key="3">
    <source>
        <dbReference type="Proteomes" id="UP000551758"/>
    </source>
</evidence>
<proteinExistence type="predicted"/>
<dbReference type="Pfam" id="PF16121">
    <property type="entry name" value="40S_S4_C"/>
    <property type="match status" value="1"/>
</dbReference>
<comment type="caution">
    <text evidence="2">The sequence shown here is derived from an EMBL/GenBank/DDBJ whole genome shotgun (WGS) entry which is preliminary data.</text>
</comment>
<dbReference type="EMBL" id="JACDTQ010001719">
    <property type="protein sequence ID" value="KAF5921264.1"/>
    <property type="molecule type" value="Genomic_DNA"/>
</dbReference>
<dbReference type="GO" id="GO:0003723">
    <property type="term" value="F:RNA binding"/>
    <property type="evidence" value="ECO:0007669"/>
    <property type="project" value="TreeGrafter"/>
</dbReference>
<sequence>MQWFLKIDDRLHPDISYPASFMDVINSDKSVDVISNRERDNLTLDAAPVKDANGNSFATRLSNLFITGEGNKPWIFPPQGKSTCLTIAND</sequence>
<dbReference type="InterPro" id="IPR014722">
    <property type="entry name" value="Rib_uL2_dom2"/>
</dbReference>
<feature type="domain" description="Small ribosomal subunit protein eS4 C-terminal" evidence="1">
    <location>
        <begin position="51"/>
        <end position="89"/>
    </location>
</feature>
<dbReference type="PANTHER" id="PTHR11581:SF0">
    <property type="entry name" value="SMALL RIBOSOMAL SUBUNIT PROTEIN ES4"/>
    <property type="match status" value="1"/>
</dbReference>
<dbReference type="InterPro" id="IPR000876">
    <property type="entry name" value="Ribosomal_eS4"/>
</dbReference>
<dbReference type="PANTHER" id="PTHR11581">
    <property type="entry name" value="30S/40S RIBOSOMAL PROTEIN S4"/>
    <property type="match status" value="1"/>
</dbReference>
<evidence type="ECO:0000259" key="1">
    <source>
        <dbReference type="Pfam" id="PF16121"/>
    </source>
</evidence>
<keyword evidence="3" id="KW-1185">Reference proteome</keyword>
<evidence type="ECO:0000313" key="2">
    <source>
        <dbReference type="EMBL" id="KAF5921264.1"/>
    </source>
</evidence>
<protein>
    <recommendedName>
        <fullName evidence="1">Small ribosomal subunit protein eS4 C-terminal domain-containing protein</fullName>
    </recommendedName>
</protein>
<reference evidence="2 3" key="1">
    <citation type="journal article" date="2020" name="Mol. Biol. Evol.">
        <title>Interspecific Gene Flow and the Evolution of Specialization in Black and White Rhinoceros.</title>
        <authorList>
            <person name="Moodley Y."/>
            <person name="Westbury M.V."/>
            <person name="Russo I.M."/>
            <person name="Gopalakrishnan S."/>
            <person name="Rakotoarivelo A."/>
            <person name="Olsen R.A."/>
            <person name="Prost S."/>
            <person name="Tunstall T."/>
            <person name="Ryder O.A."/>
            <person name="Dalen L."/>
            <person name="Bruford M.W."/>
        </authorList>
    </citation>
    <scope>NUCLEOTIDE SEQUENCE [LARGE SCALE GENOMIC DNA]</scope>
    <source>
        <strain evidence="2">SBR-YM</strain>
        <tissue evidence="2">Skin</tissue>
    </source>
</reference>
<dbReference type="Proteomes" id="UP000551758">
    <property type="component" value="Unassembled WGS sequence"/>
</dbReference>
<dbReference type="GO" id="GO:0022627">
    <property type="term" value="C:cytosolic small ribosomal subunit"/>
    <property type="evidence" value="ECO:0007669"/>
    <property type="project" value="TreeGrafter"/>
</dbReference>